<proteinExistence type="predicted"/>
<dbReference type="RefSeq" id="WP_256420752.1">
    <property type="nucleotide sequence ID" value="NZ_JANHDI010000004.1"/>
</dbReference>
<name>A0ABD6CPD6_9EURY</name>
<accession>A0ABD6CPD6</accession>
<gene>
    <name evidence="2" type="ORF">ACFSBX_11710</name>
</gene>
<evidence type="ECO:0000313" key="3">
    <source>
        <dbReference type="Proteomes" id="UP001597085"/>
    </source>
</evidence>
<organism evidence="2 3">
    <name type="scientific">Halobellus rarus</name>
    <dbReference type="NCBI Taxonomy" id="1126237"/>
    <lineage>
        <taxon>Archaea</taxon>
        <taxon>Methanobacteriati</taxon>
        <taxon>Methanobacteriota</taxon>
        <taxon>Stenosarchaea group</taxon>
        <taxon>Halobacteria</taxon>
        <taxon>Halobacteriales</taxon>
        <taxon>Haloferacaceae</taxon>
        <taxon>Halobellus</taxon>
    </lineage>
</organism>
<dbReference type="Proteomes" id="UP001597085">
    <property type="component" value="Unassembled WGS sequence"/>
</dbReference>
<evidence type="ECO:0000256" key="1">
    <source>
        <dbReference type="SAM" id="MobiDB-lite"/>
    </source>
</evidence>
<comment type="caution">
    <text evidence="2">The sequence shown here is derived from an EMBL/GenBank/DDBJ whole genome shotgun (WGS) entry which is preliminary data.</text>
</comment>
<dbReference type="AlphaFoldDB" id="A0ABD6CPD6"/>
<evidence type="ECO:0000313" key="2">
    <source>
        <dbReference type="EMBL" id="MFD1599620.1"/>
    </source>
</evidence>
<sequence length="133" mass="14670">MSIETPHPIEGDEPTDSTAAERANEAAGNQPNPLEFEPWEDIGRTLLSARLERASEEAVRDAFRQATSRIADGNELTEGDIRGMYYAIEDAKRAVELAAAASPETAPAPDLWEFLSEENRQAYVEEVEQRGGH</sequence>
<feature type="region of interest" description="Disordered" evidence="1">
    <location>
        <begin position="1"/>
        <end position="38"/>
    </location>
</feature>
<reference evidence="2 3" key="1">
    <citation type="journal article" date="2019" name="Int. J. Syst. Evol. Microbiol.">
        <title>The Global Catalogue of Microorganisms (GCM) 10K type strain sequencing project: providing services to taxonomists for standard genome sequencing and annotation.</title>
        <authorList>
            <consortium name="The Broad Institute Genomics Platform"/>
            <consortium name="The Broad Institute Genome Sequencing Center for Infectious Disease"/>
            <person name="Wu L."/>
            <person name="Ma J."/>
        </authorList>
    </citation>
    <scope>NUCLEOTIDE SEQUENCE [LARGE SCALE GENOMIC DNA]</scope>
    <source>
        <strain evidence="2 3">CGMCC 1.12121</strain>
    </source>
</reference>
<dbReference type="EMBL" id="JBHUDK010000010">
    <property type="protein sequence ID" value="MFD1599620.1"/>
    <property type="molecule type" value="Genomic_DNA"/>
</dbReference>
<protein>
    <submittedName>
        <fullName evidence="2">Uncharacterized protein</fullName>
    </submittedName>
</protein>
<keyword evidence="3" id="KW-1185">Reference proteome</keyword>